<evidence type="ECO:0000259" key="3">
    <source>
        <dbReference type="SMART" id="SM00642"/>
    </source>
</evidence>
<dbReference type="GO" id="GO:0016787">
    <property type="term" value="F:hydrolase activity"/>
    <property type="evidence" value="ECO:0007669"/>
    <property type="project" value="UniProtKB-KW"/>
</dbReference>
<dbReference type="SMART" id="SM00642">
    <property type="entry name" value="Aamy"/>
    <property type="match status" value="1"/>
</dbReference>
<dbReference type="InterPro" id="IPR006047">
    <property type="entry name" value="GH13_cat_dom"/>
</dbReference>
<feature type="signal peptide" evidence="2">
    <location>
        <begin position="1"/>
        <end position="40"/>
    </location>
</feature>
<dbReference type="Pfam" id="PF00128">
    <property type="entry name" value="Alpha-amylase"/>
    <property type="match status" value="1"/>
</dbReference>
<sequence>MTQHTRHRSTSTMDSFTTPLLTRLCLATLMALSGAGLAQAADSAATPATATTTATTTPLVPAAAPRLAHIDVSPVPARRSASPLKAGWEKGAFMEIFVRAFADGDGDGVGDLKGLTQRLDDLKDLGVTGLWLMPITRNADGDHGYATSDYRSIAPEYGTLADFDELIKQAHARGIGVVMDYVVNHSAAQFPPFMDAAKNPASPWRSWFVFSDAEPKGWDIWGKNPWYLTAAEHWNSKLEPKDLPPAPAGSRDFYFGTFGPHMPDFNLRNPAVVAYHEDSLRFWLNRGLDGFRLDAVPHLIERDAVAWNDQPESRALTLRLAKLIRSYDKRWVVCEATAKPESWAAPNVCGSAFAFGYVENYVKAAKGDTAAVEKLASFWRTAPKGMSTMVHNHDIFAGDRLWDQLQGDEARYKLVAATYLLQPGTPFIYFGEDIGLAGALGVTGDLPLRSPMSWTSDPRTAGFTTGTPFRPLAPNLAKQNVASQKADPGSIRSFYKAMLSLRNGHPSIARGSFEHSFAKGNVLGFQRALGKERTLVVINYGASTTVKVPGLSGKAQLVSLFPAAGSAETASKATGSIDLPAQSVQVWRVK</sequence>
<comment type="similarity">
    <text evidence="1">Belongs to the glycosyl hydrolase 13 family.</text>
</comment>
<dbReference type="PANTHER" id="PTHR10357:SF179">
    <property type="entry name" value="NEUTRAL AND BASIC AMINO ACID TRANSPORT PROTEIN RBAT"/>
    <property type="match status" value="1"/>
</dbReference>
<feature type="domain" description="Glycosyl hydrolase family 13 catalytic" evidence="3">
    <location>
        <begin position="95"/>
        <end position="470"/>
    </location>
</feature>
<gene>
    <name evidence="4" type="ORF">AACH00_17985</name>
</gene>
<reference evidence="4 5" key="1">
    <citation type="submission" date="2024-04" db="EMBL/GenBank/DDBJ databases">
        <title>Novel species of the genus Ideonella isolated from streams.</title>
        <authorList>
            <person name="Lu H."/>
        </authorList>
    </citation>
    <scope>NUCLEOTIDE SEQUENCE [LARGE SCALE GENOMIC DNA]</scope>
    <source>
        <strain evidence="4 5">LYT19W</strain>
    </source>
</reference>
<dbReference type="InterPro" id="IPR045857">
    <property type="entry name" value="O16G_dom_2"/>
</dbReference>
<dbReference type="Gene3D" id="2.60.40.1180">
    <property type="entry name" value="Golgi alpha-mannosidase II"/>
    <property type="match status" value="1"/>
</dbReference>
<comment type="caution">
    <text evidence="4">The sequence shown here is derived from an EMBL/GenBank/DDBJ whole genome shotgun (WGS) entry which is preliminary data.</text>
</comment>
<dbReference type="PANTHER" id="PTHR10357">
    <property type="entry name" value="ALPHA-AMYLASE FAMILY MEMBER"/>
    <property type="match status" value="1"/>
</dbReference>
<dbReference type="RefSeq" id="WP_341400562.1">
    <property type="nucleotide sequence ID" value="NZ_JBBUTI010000015.1"/>
</dbReference>
<dbReference type="InterPro" id="IPR013780">
    <property type="entry name" value="Glyco_hydro_b"/>
</dbReference>
<accession>A0ABU9C8T1</accession>
<dbReference type="InterPro" id="IPR017853">
    <property type="entry name" value="GH"/>
</dbReference>
<keyword evidence="5" id="KW-1185">Reference proteome</keyword>
<organism evidence="4 5">
    <name type="scientific">Ideonella margarita</name>
    <dbReference type="NCBI Taxonomy" id="2984191"/>
    <lineage>
        <taxon>Bacteria</taxon>
        <taxon>Pseudomonadati</taxon>
        <taxon>Pseudomonadota</taxon>
        <taxon>Betaproteobacteria</taxon>
        <taxon>Burkholderiales</taxon>
        <taxon>Sphaerotilaceae</taxon>
        <taxon>Ideonella</taxon>
    </lineage>
</organism>
<evidence type="ECO:0000256" key="1">
    <source>
        <dbReference type="ARBA" id="ARBA00008061"/>
    </source>
</evidence>
<evidence type="ECO:0000256" key="2">
    <source>
        <dbReference type="SAM" id="SignalP"/>
    </source>
</evidence>
<dbReference type="SUPFAM" id="SSF51445">
    <property type="entry name" value="(Trans)glycosidases"/>
    <property type="match status" value="1"/>
</dbReference>
<dbReference type="EMBL" id="JBBUTI010000015">
    <property type="protein sequence ID" value="MEK8048248.1"/>
    <property type="molecule type" value="Genomic_DNA"/>
</dbReference>
<evidence type="ECO:0000313" key="5">
    <source>
        <dbReference type="Proteomes" id="UP001379945"/>
    </source>
</evidence>
<dbReference type="Proteomes" id="UP001379945">
    <property type="component" value="Unassembled WGS sequence"/>
</dbReference>
<keyword evidence="2" id="KW-0732">Signal</keyword>
<feature type="chain" id="PRO_5045688069" evidence="2">
    <location>
        <begin position="41"/>
        <end position="590"/>
    </location>
</feature>
<proteinExistence type="inferred from homology"/>
<dbReference type="Gene3D" id="3.90.400.10">
    <property type="entry name" value="Oligo-1,6-glucosidase, Domain 2"/>
    <property type="match status" value="1"/>
</dbReference>
<name>A0ABU9C8T1_9BURK</name>
<keyword evidence="4" id="KW-0378">Hydrolase</keyword>
<protein>
    <submittedName>
        <fullName evidence="4">Alpha-amylase family glycosyl hydrolase</fullName>
    </submittedName>
</protein>
<dbReference type="Gene3D" id="3.20.20.80">
    <property type="entry name" value="Glycosidases"/>
    <property type="match status" value="1"/>
</dbReference>
<evidence type="ECO:0000313" key="4">
    <source>
        <dbReference type="EMBL" id="MEK8048248.1"/>
    </source>
</evidence>
<dbReference type="SUPFAM" id="SSF51011">
    <property type="entry name" value="Glycosyl hydrolase domain"/>
    <property type="match status" value="1"/>
</dbReference>